<reference evidence="2" key="1">
    <citation type="submission" date="2023-07" db="EMBL/GenBank/DDBJ databases">
        <title>Study on multiphase classification of strain Alteromonas salexigens isolated from the Yellow Sea.</title>
        <authorList>
            <person name="Sun L."/>
        </authorList>
    </citation>
    <scope>NUCLEOTIDE SEQUENCE [LARGE SCALE GENOMIC DNA]</scope>
    <source>
        <strain evidence="2">ASW11-19</strain>
    </source>
</reference>
<keyword evidence="2" id="KW-1185">Reference proteome</keyword>
<evidence type="ECO:0000313" key="2">
    <source>
        <dbReference type="Proteomes" id="UP001209257"/>
    </source>
</evidence>
<dbReference type="PANTHER" id="PTHR34352">
    <property type="entry name" value="PROTEIN YHFA"/>
    <property type="match status" value="1"/>
</dbReference>
<dbReference type="EMBL" id="JAOTJC010000006">
    <property type="protein sequence ID" value="MCU7553991.1"/>
    <property type="molecule type" value="Genomic_DNA"/>
</dbReference>
<dbReference type="InterPro" id="IPR003718">
    <property type="entry name" value="OsmC/Ohr_fam"/>
</dbReference>
<proteinExistence type="predicted"/>
<dbReference type="NCBIfam" id="NF008009">
    <property type="entry name" value="PRK10738.1"/>
    <property type="match status" value="1"/>
</dbReference>
<organism evidence="1 2">
    <name type="scientific">Alteromonas salexigens</name>
    <dbReference type="NCBI Taxonomy" id="2982530"/>
    <lineage>
        <taxon>Bacteria</taxon>
        <taxon>Pseudomonadati</taxon>
        <taxon>Pseudomonadota</taxon>
        <taxon>Gammaproteobacteria</taxon>
        <taxon>Alteromonadales</taxon>
        <taxon>Alteromonadaceae</taxon>
        <taxon>Alteromonas/Salinimonas group</taxon>
        <taxon>Alteromonas</taxon>
    </lineage>
</organism>
<name>A0ABT2VP26_9ALTE</name>
<sequence length="133" mass="14104">MKATVNWDGGLSFTGNTDSGYSTVMDGDGNAISPMESVLVAAGACSSVDVVEILKKGRFELTGCQCELDATRADEPPRVFTDIKAHYIVTGEGLTDKAVQRAVALSAEKYCSVMLMLDGKVNISTSYEIKTPA</sequence>
<dbReference type="Gene3D" id="3.30.300.20">
    <property type="match status" value="1"/>
</dbReference>
<accession>A0ABT2VP26</accession>
<evidence type="ECO:0000313" key="1">
    <source>
        <dbReference type="EMBL" id="MCU7553991.1"/>
    </source>
</evidence>
<comment type="caution">
    <text evidence="1">The sequence shown here is derived from an EMBL/GenBank/DDBJ whole genome shotgun (WGS) entry which is preliminary data.</text>
</comment>
<dbReference type="RefSeq" id="WP_262992683.1">
    <property type="nucleotide sequence ID" value="NZ_JAOTJC010000006.1"/>
</dbReference>
<dbReference type="InterPro" id="IPR036102">
    <property type="entry name" value="OsmC/Ohrsf"/>
</dbReference>
<dbReference type="Gene3D" id="2.20.25.10">
    <property type="match status" value="1"/>
</dbReference>
<dbReference type="SUPFAM" id="SSF82784">
    <property type="entry name" value="OsmC-like"/>
    <property type="match status" value="1"/>
</dbReference>
<dbReference type="Pfam" id="PF02566">
    <property type="entry name" value="OsmC"/>
    <property type="match status" value="1"/>
</dbReference>
<dbReference type="InterPro" id="IPR015946">
    <property type="entry name" value="KH_dom-like_a/b"/>
</dbReference>
<dbReference type="Proteomes" id="UP001209257">
    <property type="component" value="Unassembled WGS sequence"/>
</dbReference>
<gene>
    <name evidence="1" type="ORF">OCL06_05205</name>
</gene>
<protein>
    <submittedName>
        <fullName evidence="1">OsmC family protein</fullName>
    </submittedName>
</protein>
<dbReference type="PANTHER" id="PTHR34352:SF1">
    <property type="entry name" value="PROTEIN YHFA"/>
    <property type="match status" value="1"/>
</dbReference>